<accession>A0A9P3FIJ5</accession>
<reference evidence="2 3" key="1">
    <citation type="submission" date="2021-01" db="EMBL/GenBank/DDBJ databases">
        <title>Cercospora kikuchii MAFF 305040 whole genome shotgun sequence.</title>
        <authorList>
            <person name="Kashiwa T."/>
            <person name="Suzuki T."/>
        </authorList>
    </citation>
    <scope>NUCLEOTIDE SEQUENCE [LARGE SCALE GENOMIC DNA]</scope>
    <source>
        <strain evidence="2 3">MAFF 305040</strain>
    </source>
</reference>
<dbReference type="Proteomes" id="UP000825890">
    <property type="component" value="Unassembled WGS sequence"/>
</dbReference>
<proteinExistence type="predicted"/>
<keyword evidence="1" id="KW-0732">Signal</keyword>
<sequence length="500" mass="56608">MLLSAFLLLVVATTGVLGKADIVRNPKKLGDVYVLLSNDFQEFMVFSYSVHRFRVYTTSDDHDYSSCSRTEPTVRDTRSPTLFDKQPLYDASKSFDDRQQNVLNNMCWQAYEMLVYARAYLAPGGDTYNDPMIFKLSHSYWGILPPDDVADTQDAEPAVHHLAKLTKIRERYERVASLMEETRADGLGKPWIFCDTTYLQFQRSDDPVRDKDGKYIVEEGKHLSLGEWEAKHGRDFNDNWYFWFDVGVEKGYKVMPRAGSPPIPNSHEPLPAHIDPRTGQPNLCTESGLIAEVLIELEAAAKPGTQAFDTTKHMVFCPRAFRTYSNDDLLGQQREKTDNHEGTSLEDMGVGGIFMLHGLFHIEDIKGTPDPKPWLPVKVPNTKDGYISPNFPRFKLGFTDTRHPTQAFGPLQIMTLGLYEKASPETTNVNEMQTWKAPESLAWFARTIWLSVVGGQDWSTGECRDPMDVFLDGPDGENVPEWMKSKSWVANGTVSGDDMS</sequence>
<dbReference type="EMBL" id="BOLY01000004">
    <property type="protein sequence ID" value="GIZ43530.1"/>
    <property type="molecule type" value="Genomic_DNA"/>
</dbReference>
<dbReference type="AlphaFoldDB" id="A0A9P3FIJ5"/>
<organism evidence="2 3">
    <name type="scientific">Cercospora kikuchii</name>
    <dbReference type="NCBI Taxonomy" id="84275"/>
    <lineage>
        <taxon>Eukaryota</taxon>
        <taxon>Fungi</taxon>
        <taxon>Dikarya</taxon>
        <taxon>Ascomycota</taxon>
        <taxon>Pezizomycotina</taxon>
        <taxon>Dothideomycetes</taxon>
        <taxon>Dothideomycetidae</taxon>
        <taxon>Mycosphaerellales</taxon>
        <taxon>Mycosphaerellaceae</taxon>
        <taxon>Cercospora</taxon>
    </lineage>
</organism>
<protein>
    <submittedName>
        <fullName evidence="2">Uncharacterized protein</fullName>
    </submittedName>
</protein>
<keyword evidence="3" id="KW-1185">Reference proteome</keyword>
<gene>
    <name evidence="2" type="ORF">CKM354_000675400</name>
</gene>
<feature type="chain" id="PRO_5040415714" evidence="1">
    <location>
        <begin position="19"/>
        <end position="500"/>
    </location>
</feature>
<evidence type="ECO:0000313" key="2">
    <source>
        <dbReference type="EMBL" id="GIZ43530.1"/>
    </source>
</evidence>
<dbReference type="OrthoDB" id="3623597at2759"/>
<comment type="caution">
    <text evidence="2">The sequence shown here is derived from an EMBL/GenBank/DDBJ whole genome shotgun (WGS) entry which is preliminary data.</text>
</comment>
<dbReference type="GeneID" id="68292329"/>
<name>A0A9P3FIJ5_9PEZI</name>
<feature type="signal peptide" evidence="1">
    <location>
        <begin position="1"/>
        <end position="18"/>
    </location>
</feature>
<dbReference type="RefSeq" id="XP_044658017.1">
    <property type="nucleotide sequence ID" value="XM_044802082.1"/>
</dbReference>
<evidence type="ECO:0000256" key="1">
    <source>
        <dbReference type="SAM" id="SignalP"/>
    </source>
</evidence>
<evidence type="ECO:0000313" key="3">
    <source>
        <dbReference type="Proteomes" id="UP000825890"/>
    </source>
</evidence>